<dbReference type="NCBIfam" id="TIGR03568">
    <property type="entry name" value="NeuC_NnaA"/>
    <property type="match status" value="1"/>
</dbReference>
<gene>
    <name evidence="3" type="ORF">MoryE10_08780</name>
</gene>
<evidence type="ECO:0000313" key="4">
    <source>
        <dbReference type="Proteomes" id="UP000824988"/>
    </source>
</evidence>
<dbReference type="Pfam" id="PF02350">
    <property type="entry name" value="Epimerase_2"/>
    <property type="match status" value="1"/>
</dbReference>
<organism evidence="3 4">
    <name type="scientific">Methylogaea oryzae</name>
    <dbReference type="NCBI Taxonomy" id="1295382"/>
    <lineage>
        <taxon>Bacteria</taxon>
        <taxon>Pseudomonadati</taxon>
        <taxon>Pseudomonadota</taxon>
        <taxon>Gammaproteobacteria</taxon>
        <taxon>Methylococcales</taxon>
        <taxon>Methylococcaceae</taxon>
        <taxon>Methylogaea</taxon>
    </lineage>
</organism>
<dbReference type="InterPro" id="IPR029767">
    <property type="entry name" value="WecB-like"/>
</dbReference>
<evidence type="ECO:0000259" key="2">
    <source>
        <dbReference type="Pfam" id="PF02350"/>
    </source>
</evidence>
<protein>
    <submittedName>
        <fullName evidence="3">UDP-N-acetyl glucosamine 2-epimerase</fullName>
    </submittedName>
</protein>
<feature type="region of interest" description="Disordered" evidence="1">
    <location>
        <begin position="385"/>
        <end position="407"/>
    </location>
</feature>
<dbReference type="KEGG" id="moz:MoryE10_08780"/>
<dbReference type="PANTHER" id="PTHR43174">
    <property type="entry name" value="UDP-N-ACETYLGLUCOSAMINE 2-EPIMERASE"/>
    <property type="match status" value="1"/>
</dbReference>
<sequence length="407" mass="43507">MTPRSVCVVSGSRADYGLLLPVMRALQADPAFRLQVAVTGMHLAPEYGLTYKIVEADGFAIDARVDVLVSSDTAAGNSKSVGLGVIGFADAFERLQPDWVLLLGDRFEIFAAAQAALLARLPIAHIAGGDVTEGAYDEALRHGISKMAQLHFVTNADAARRLRQMGEDPANVHNVGSPALDLLRDMTFWGRGQLELSLAFRLRPRNLLVTYHPETLSEGNEEAMAELFAALEGLGQEVGLIFTKPNADAGGQAIAAAIDAFVAAHPNAVAHTSLGQQRYYSLMAQVDAVVGNSSSGLYEAPSFGLPTVNIGDRQKGRLRAASVIDCPARREAIAAAIAAAWSLDCSEAVNPYGDGQAAGRILEVLRAVNEPRRLLQKHFHDWQENRGNLVPPLPQGEGWSEGGDKTP</sequence>
<proteinExistence type="predicted"/>
<dbReference type="AlphaFoldDB" id="A0A8D4VPG4"/>
<reference evidence="3" key="1">
    <citation type="submission" date="2019-06" db="EMBL/GenBank/DDBJ databases">
        <title>Complete genome sequence of Methylogaea oryzae strain JCM16910.</title>
        <authorList>
            <person name="Asakawa S."/>
        </authorList>
    </citation>
    <scope>NUCLEOTIDE SEQUENCE</scope>
    <source>
        <strain evidence="3">E10</strain>
    </source>
</reference>
<accession>A0A8D4VPG4</accession>
<feature type="domain" description="UDP-N-acetylglucosamine 2-epimerase" evidence="2">
    <location>
        <begin position="24"/>
        <end position="366"/>
    </location>
</feature>
<dbReference type="Proteomes" id="UP000824988">
    <property type="component" value="Chromosome"/>
</dbReference>
<dbReference type="EMBL" id="AP019782">
    <property type="protein sequence ID" value="BBL70272.1"/>
    <property type="molecule type" value="Genomic_DNA"/>
</dbReference>
<dbReference type="GO" id="GO:0006047">
    <property type="term" value="P:UDP-N-acetylglucosamine metabolic process"/>
    <property type="evidence" value="ECO:0007669"/>
    <property type="project" value="InterPro"/>
</dbReference>
<dbReference type="PANTHER" id="PTHR43174:SF3">
    <property type="entry name" value="UDP-N-ACETYLGLUCOSAMINE 2-EPIMERASE"/>
    <property type="match status" value="1"/>
</dbReference>
<name>A0A8D4VPG4_9GAMM</name>
<keyword evidence="4" id="KW-1185">Reference proteome</keyword>
<dbReference type="RefSeq" id="WP_221048328.1">
    <property type="nucleotide sequence ID" value="NZ_AP019782.1"/>
</dbReference>
<dbReference type="GO" id="GO:0004553">
    <property type="term" value="F:hydrolase activity, hydrolyzing O-glycosyl compounds"/>
    <property type="evidence" value="ECO:0007669"/>
    <property type="project" value="InterPro"/>
</dbReference>
<dbReference type="InterPro" id="IPR020004">
    <property type="entry name" value="UDP-GlcNAc_Epase"/>
</dbReference>
<dbReference type="CDD" id="cd03786">
    <property type="entry name" value="GTB_UDP-GlcNAc_2-Epimerase"/>
    <property type="match status" value="1"/>
</dbReference>
<evidence type="ECO:0000256" key="1">
    <source>
        <dbReference type="SAM" id="MobiDB-lite"/>
    </source>
</evidence>
<dbReference type="InterPro" id="IPR003331">
    <property type="entry name" value="UDP_GlcNAc_Epimerase_2_dom"/>
</dbReference>
<evidence type="ECO:0000313" key="3">
    <source>
        <dbReference type="EMBL" id="BBL70272.1"/>
    </source>
</evidence>